<dbReference type="GO" id="GO:0020037">
    <property type="term" value="F:heme binding"/>
    <property type="evidence" value="ECO:0007669"/>
    <property type="project" value="InterPro"/>
</dbReference>
<dbReference type="PANTHER" id="PTHR24287:SF17">
    <property type="entry name" value="P450, PUTATIVE (EUROFUNG)-RELATED"/>
    <property type="match status" value="1"/>
</dbReference>
<dbReference type="Gene3D" id="1.10.630.10">
    <property type="entry name" value="Cytochrome P450"/>
    <property type="match status" value="1"/>
</dbReference>
<dbReference type="Proteomes" id="UP000240883">
    <property type="component" value="Unassembled WGS sequence"/>
</dbReference>
<dbReference type="SUPFAM" id="SSF48264">
    <property type="entry name" value="Cytochrome P450"/>
    <property type="match status" value="1"/>
</dbReference>
<comment type="cofactor">
    <cofactor evidence="1 8">
        <name>heme</name>
        <dbReference type="ChEBI" id="CHEBI:30413"/>
    </cofactor>
</comment>
<keyword evidence="12" id="KW-1185">Reference proteome</keyword>
<sequence>MDHHLLTSITVAVLFSYILYTRVALYLARQRFVKQNNCQPCSRVFNKEPLLGLDVLRSQIYDSKNQIVLRQNKKRFEKLGNTFRSRIMTIPVIATCEPENIKTILSKKFKDFNLGDRKSAFTPLLGHGIFNADGKRWANSRHLLRPNFARSQVADLEAFERHFKLMLKNIPRDGTTVDLQELFFCLTIDTATEFLFNHSTNSLRMRDQGGKDNEDTIFSKAFNYAQEDIQTGLRFGPLNRFRASKKGKEAIGICHAYIEKFVDDALRFRNELGEENSGLNKEERYFFIQEVAKQTNDRKRIRDELVNILLAGRDTTASLLSNMFFEIAKRPDVYRKLREEVTALDGRTPTYEELRSMKYLKYCLNESLRIHPVVPENSRSAIRDTCLPRGGGSDGQQPLFVPKGTMVMYSVYSMHHRRDFFGPDADEYKPERWQALRPGWEYLPFNGGPRICLGQQYALTEASYITLRLVQEFSAMESRDPGPWQEGLSLTCCSFNGTKVGLTPA</sequence>
<evidence type="ECO:0000256" key="3">
    <source>
        <dbReference type="ARBA" id="ARBA00022617"/>
    </source>
</evidence>
<dbReference type="CDD" id="cd11063">
    <property type="entry name" value="CYP52"/>
    <property type="match status" value="1"/>
</dbReference>
<dbReference type="PROSITE" id="PS00086">
    <property type="entry name" value="CYTOCHROME_P450"/>
    <property type="match status" value="1"/>
</dbReference>
<organism evidence="11 12">
    <name type="scientific">Corynespora cassiicola Philippines</name>
    <dbReference type="NCBI Taxonomy" id="1448308"/>
    <lineage>
        <taxon>Eukaryota</taxon>
        <taxon>Fungi</taxon>
        <taxon>Dikarya</taxon>
        <taxon>Ascomycota</taxon>
        <taxon>Pezizomycotina</taxon>
        <taxon>Dothideomycetes</taxon>
        <taxon>Pleosporomycetidae</taxon>
        <taxon>Pleosporales</taxon>
        <taxon>Corynesporascaceae</taxon>
        <taxon>Corynespora</taxon>
    </lineage>
</organism>
<feature type="binding site" description="axial binding residue" evidence="8">
    <location>
        <position position="452"/>
    </location>
    <ligand>
        <name>heme</name>
        <dbReference type="ChEBI" id="CHEBI:30413"/>
    </ligand>
    <ligandPart>
        <name>Fe</name>
        <dbReference type="ChEBI" id="CHEBI:18248"/>
    </ligandPart>
</feature>
<name>A0A2T2N8N9_CORCC</name>
<reference evidence="11 12" key="1">
    <citation type="journal article" date="2018" name="Front. Microbiol.">
        <title>Genome-Wide Analysis of Corynespora cassiicola Leaf Fall Disease Putative Effectors.</title>
        <authorList>
            <person name="Lopez D."/>
            <person name="Ribeiro S."/>
            <person name="Label P."/>
            <person name="Fumanal B."/>
            <person name="Venisse J.S."/>
            <person name="Kohler A."/>
            <person name="de Oliveira R.R."/>
            <person name="Labutti K."/>
            <person name="Lipzen A."/>
            <person name="Lail K."/>
            <person name="Bauer D."/>
            <person name="Ohm R.A."/>
            <person name="Barry K.W."/>
            <person name="Spatafora J."/>
            <person name="Grigoriev I.V."/>
            <person name="Martin F.M."/>
            <person name="Pujade-Renaud V."/>
        </authorList>
    </citation>
    <scope>NUCLEOTIDE SEQUENCE [LARGE SCALE GENOMIC DNA]</scope>
    <source>
        <strain evidence="11 12">Philippines</strain>
    </source>
</reference>
<evidence type="ECO:0000256" key="8">
    <source>
        <dbReference type="PIRSR" id="PIRSR602402-1"/>
    </source>
</evidence>
<comment type="similarity">
    <text evidence="2 9">Belongs to the cytochrome P450 family.</text>
</comment>
<evidence type="ECO:0000256" key="7">
    <source>
        <dbReference type="ARBA" id="ARBA00023033"/>
    </source>
</evidence>
<proteinExistence type="inferred from homology"/>
<evidence type="ECO:0000256" key="6">
    <source>
        <dbReference type="ARBA" id="ARBA00023004"/>
    </source>
</evidence>
<evidence type="ECO:0000256" key="1">
    <source>
        <dbReference type="ARBA" id="ARBA00001971"/>
    </source>
</evidence>
<keyword evidence="10" id="KW-0472">Membrane</keyword>
<dbReference type="InterPro" id="IPR017972">
    <property type="entry name" value="Cyt_P450_CS"/>
</dbReference>
<dbReference type="EMBL" id="KZ678143">
    <property type="protein sequence ID" value="PSN61795.1"/>
    <property type="molecule type" value="Genomic_DNA"/>
</dbReference>
<dbReference type="AlphaFoldDB" id="A0A2T2N8N9"/>
<dbReference type="InterPro" id="IPR002402">
    <property type="entry name" value="Cyt_P450_E_grp-II"/>
</dbReference>
<dbReference type="PRINTS" id="PR00464">
    <property type="entry name" value="EP450II"/>
</dbReference>
<keyword evidence="6 8" id="KW-0408">Iron</keyword>
<keyword evidence="7 9" id="KW-0503">Monooxygenase</keyword>
<dbReference type="GO" id="GO:0005506">
    <property type="term" value="F:iron ion binding"/>
    <property type="evidence" value="ECO:0007669"/>
    <property type="project" value="InterPro"/>
</dbReference>
<evidence type="ECO:0000313" key="11">
    <source>
        <dbReference type="EMBL" id="PSN61795.1"/>
    </source>
</evidence>
<keyword evidence="3 8" id="KW-0349">Heme</keyword>
<dbReference type="InterPro" id="IPR047146">
    <property type="entry name" value="Cyt_P450_E_CYP52_fungi"/>
</dbReference>
<dbReference type="InterPro" id="IPR002974">
    <property type="entry name" value="Cyt_P450_E_CYP52_ascomycetes"/>
</dbReference>
<dbReference type="Pfam" id="PF00067">
    <property type="entry name" value="p450"/>
    <property type="match status" value="1"/>
</dbReference>
<dbReference type="PANTHER" id="PTHR24287">
    <property type="entry name" value="P450, PUTATIVE (EUROFUNG)-RELATED"/>
    <property type="match status" value="1"/>
</dbReference>
<accession>A0A2T2N8N9</accession>
<dbReference type="PRINTS" id="PR00385">
    <property type="entry name" value="P450"/>
</dbReference>
<dbReference type="InterPro" id="IPR001128">
    <property type="entry name" value="Cyt_P450"/>
</dbReference>
<gene>
    <name evidence="11" type="ORF">BS50DRAFT_651210</name>
</gene>
<protein>
    <submittedName>
        <fullName evidence="11">Cytochrome P450 52A12</fullName>
    </submittedName>
</protein>
<dbReference type="GO" id="GO:0016712">
    <property type="term" value="F:oxidoreductase activity, acting on paired donors, with incorporation or reduction of molecular oxygen, reduced flavin or flavoprotein as one donor, and incorporation of one atom of oxygen"/>
    <property type="evidence" value="ECO:0007669"/>
    <property type="project" value="InterPro"/>
</dbReference>
<keyword evidence="5 9" id="KW-0560">Oxidoreductase</keyword>
<keyword evidence="10" id="KW-1133">Transmembrane helix</keyword>
<keyword evidence="4 8" id="KW-0479">Metal-binding</keyword>
<evidence type="ECO:0000256" key="2">
    <source>
        <dbReference type="ARBA" id="ARBA00010617"/>
    </source>
</evidence>
<feature type="transmembrane region" description="Helical" evidence="10">
    <location>
        <begin position="6"/>
        <end position="27"/>
    </location>
</feature>
<evidence type="ECO:0000313" key="12">
    <source>
        <dbReference type="Proteomes" id="UP000240883"/>
    </source>
</evidence>
<keyword evidence="10" id="KW-0812">Transmembrane</keyword>
<dbReference type="OrthoDB" id="1470350at2759"/>
<dbReference type="PRINTS" id="PR01239">
    <property type="entry name" value="EP450IICYP52"/>
</dbReference>
<dbReference type="InterPro" id="IPR036396">
    <property type="entry name" value="Cyt_P450_sf"/>
</dbReference>
<evidence type="ECO:0000256" key="5">
    <source>
        <dbReference type="ARBA" id="ARBA00023002"/>
    </source>
</evidence>
<evidence type="ECO:0000256" key="9">
    <source>
        <dbReference type="RuleBase" id="RU000461"/>
    </source>
</evidence>
<evidence type="ECO:0000256" key="4">
    <source>
        <dbReference type="ARBA" id="ARBA00022723"/>
    </source>
</evidence>
<dbReference type="STRING" id="1448308.A0A2T2N8N9"/>
<evidence type="ECO:0000256" key="10">
    <source>
        <dbReference type="SAM" id="Phobius"/>
    </source>
</evidence>